<protein>
    <submittedName>
        <fullName evidence="8">Uncharacterized protein</fullName>
    </submittedName>
</protein>
<keyword evidence="6" id="KW-0325">Glycoprotein</keyword>
<dbReference type="GO" id="GO:0043386">
    <property type="term" value="P:mycotoxin biosynthetic process"/>
    <property type="evidence" value="ECO:0007669"/>
    <property type="project" value="InterPro"/>
</dbReference>
<dbReference type="Proteomes" id="UP001283341">
    <property type="component" value="Unassembled WGS sequence"/>
</dbReference>
<evidence type="ECO:0000256" key="6">
    <source>
        <dbReference type="ARBA" id="ARBA00023180"/>
    </source>
</evidence>
<keyword evidence="5" id="KW-0472">Membrane</keyword>
<accession>A0AAE0HSC0</accession>
<reference evidence="8" key="1">
    <citation type="journal article" date="2023" name="Mol. Phylogenet. Evol.">
        <title>Genome-scale phylogeny and comparative genomics of the fungal order Sordariales.</title>
        <authorList>
            <person name="Hensen N."/>
            <person name="Bonometti L."/>
            <person name="Westerberg I."/>
            <person name="Brannstrom I.O."/>
            <person name="Guillou S."/>
            <person name="Cros-Aarteil S."/>
            <person name="Calhoun S."/>
            <person name="Haridas S."/>
            <person name="Kuo A."/>
            <person name="Mondo S."/>
            <person name="Pangilinan J."/>
            <person name="Riley R."/>
            <person name="LaButti K."/>
            <person name="Andreopoulos B."/>
            <person name="Lipzen A."/>
            <person name="Chen C."/>
            <person name="Yan M."/>
            <person name="Daum C."/>
            <person name="Ng V."/>
            <person name="Clum A."/>
            <person name="Steindorff A."/>
            <person name="Ohm R.A."/>
            <person name="Martin F."/>
            <person name="Silar P."/>
            <person name="Natvig D.O."/>
            <person name="Lalanne C."/>
            <person name="Gautier V."/>
            <person name="Ament-Velasquez S.L."/>
            <person name="Kruys A."/>
            <person name="Hutchinson M.I."/>
            <person name="Powell A.J."/>
            <person name="Barry K."/>
            <person name="Miller A.N."/>
            <person name="Grigoriev I.V."/>
            <person name="Debuchy R."/>
            <person name="Gladieux P."/>
            <person name="Hiltunen Thoren M."/>
            <person name="Johannesson H."/>
        </authorList>
    </citation>
    <scope>NUCLEOTIDE SEQUENCE</scope>
    <source>
        <strain evidence="8">CBS 118394</strain>
    </source>
</reference>
<name>A0AAE0HSC0_9PEZI</name>
<gene>
    <name evidence="8" type="ORF">B0H66DRAFT_538913</name>
</gene>
<keyword evidence="4" id="KW-0843">Virulence</keyword>
<evidence type="ECO:0000256" key="4">
    <source>
        <dbReference type="ARBA" id="ARBA00023026"/>
    </source>
</evidence>
<organism evidence="8 9">
    <name type="scientific">Apodospora peruviana</name>
    <dbReference type="NCBI Taxonomy" id="516989"/>
    <lineage>
        <taxon>Eukaryota</taxon>
        <taxon>Fungi</taxon>
        <taxon>Dikarya</taxon>
        <taxon>Ascomycota</taxon>
        <taxon>Pezizomycotina</taxon>
        <taxon>Sordariomycetes</taxon>
        <taxon>Sordariomycetidae</taxon>
        <taxon>Sordariales</taxon>
        <taxon>Lasiosphaeriaceae</taxon>
        <taxon>Apodospora</taxon>
    </lineage>
</organism>
<sequence>MVKPVLLNVTFYDSDNNIYRRHGSIETEKAWMDLTQSKAGVILISKDDAAQADIDAAQADIDPARHAYWDNPAAGLQGYPNLLRQNLYYNVEFTRRNCAAMGGCHAEHEPEEYARYHIDHCVELLRQRLMYTADIGIVPLIWLGKERRVTGDMKTEHMCRDYESLKKTCCSTCNADAFTGSGSAQRRGLYC</sequence>
<evidence type="ECO:0000256" key="5">
    <source>
        <dbReference type="ARBA" id="ARBA00023136"/>
    </source>
</evidence>
<keyword evidence="2" id="KW-0812">Transmembrane</keyword>
<comment type="subcellular location">
    <subcellularLocation>
        <location evidence="1">Membrane</location>
        <topology evidence="1">Single-pass membrane protein</topology>
    </subcellularLocation>
</comment>
<keyword evidence="9" id="KW-1185">Reference proteome</keyword>
<dbReference type="PANTHER" id="PTHR33365:SF13">
    <property type="entry name" value="TAT PATHWAY SIGNAL SEQUENCE"/>
    <property type="match status" value="1"/>
</dbReference>
<evidence type="ECO:0000256" key="2">
    <source>
        <dbReference type="ARBA" id="ARBA00022692"/>
    </source>
</evidence>
<evidence type="ECO:0000313" key="8">
    <source>
        <dbReference type="EMBL" id="KAK3311965.1"/>
    </source>
</evidence>
<reference evidence="8" key="2">
    <citation type="submission" date="2023-06" db="EMBL/GenBank/DDBJ databases">
        <authorList>
            <consortium name="Lawrence Berkeley National Laboratory"/>
            <person name="Haridas S."/>
            <person name="Hensen N."/>
            <person name="Bonometti L."/>
            <person name="Westerberg I."/>
            <person name="Brannstrom I.O."/>
            <person name="Guillou S."/>
            <person name="Cros-Aarteil S."/>
            <person name="Calhoun S."/>
            <person name="Kuo A."/>
            <person name="Mondo S."/>
            <person name="Pangilinan J."/>
            <person name="Riley R."/>
            <person name="Labutti K."/>
            <person name="Andreopoulos B."/>
            <person name="Lipzen A."/>
            <person name="Chen C."/>
            <person name="Yanf M."/>
            <person name="Daum C."/>
            <person name="Ng V."/>
            <person name="Clum A."/>
            <person name="Steindorff A."/>
            <person name="Ohm R."/>
            <person name="Martin F."/>
            <person name="Silar P."/>
            <person name="Natvig D."/>
            <person name="Lalanne C."/>
            <person name="Gautier V."/>
            <person name="Ament-Velasquez S.L."/>
            <person name="Kruys A."/>
            <person name="Hutchinson M.I."/>
            <person name="Powell A.J."/>
            <person name="Barry K."/>
            <person name="Miller A.N."/>
            <person name="Grigoriev I.V."/>
            <person name="Debuchy R."/>
            <person name="Gladieux P."/>
            <person name="Thoren M.H."/>
            <person name="Johannesson H."/>
        </authorList>
    </citation>
    <scope>NUCLEOTIDE SEQUENCE</scope>
    <source>
        <strain evidence="8">CBS 118394</strain>
    </source>
</reference>
<dbReference type="GO" id="GO:0016020">
    <property type="term" value="C:membrane"/>
    <property type="evidence" value="ECO:0007669"/>
    <property type="project" value="UniProtKB-SubCell"/>
</dbReference>
<dbReference type="AlphaFoldDB" id="A0AAE0HSC0"/>
<dbReference type="Pfam" id="PF11807">
    <property type="entry name" value="UstYa"/>
    <property type="match status" value="1"/>
</dbReference>
<evidence type="ECO:0000313" key="9">
    <source>
        <dbReference type="Proteomes" id="UP001283341"/>
    </source>
</evidence>
<comment type="caution">
    <text evidence="8">The sequence shown here is derived from an EMBL/GenBank/DDBJ whole genome shotgun (WGS) entry which is preliminary data.</text>
</comment>
<keyword evidence="3" id="KW-1133">Transmembrane helix</keyword>
<proteinExistence type="inferred from homology"/>
<comment type="similarity">
    <text evidence="7">Belongs to the ustYa family.</text>
</comment>
<evidence type="ECO:0000256" key="1">
    <source>
        <dbReference type="ARBA" id="ARBA00004167"/>
    </source>
</evidence>
<dbReference type="EMBL" id="JAUEDM010000010">
    <property type="protein sequence ID" value="KAK3311965.1"/>
    <property type="molecule type" value="Genomic_DNA"/>
</dbReference>
<dbReference type="PANTHER" id="PTHR33365">
    <property type="entry name" value="YALI0B05434P"/>
    <property type="match status" value="1"/>
</dbReference>
<evidence type="ECO:0000256" key="7">
    <source>
        <dbReference type="ARBA" id="ARBA00035112"/>
    </source>
</evidence>
<evidence type="ECO:0000256" key="3">
    <source>
        <dbReference type="ARBA" id="ARBA00022989"/>
    </source>
</evidence>
<dbReference type="InterPro" id="IPR021765">
    <property type="entry name" value="UstYa-like"/>
</dbReference>